<organism evidence="2 3">
    <name type="scientific">Loigolactobacillus coryniformis subsp. torquens DSM 20004 = KCTC 3535</name>
    <dbReference type="NCBI Taxonomy" id="1423822"/>
    <lineage>
        <taxon>Bacteria</taxon>
        <taxon>Bacillati</taxon>
        <taxon>Bacillota</taxon>
        <taxon>Bacilli</taxon>
        <taxon>Lactobacillales</taxon>
        <taxon>Lactobacillaceae</taxon>
        <taxon>Loigolactobacillus</taxon>
    </lineage>
</organism>
<gene>
    <name evidence="2" type="ORF">LC20004_14430</name>
</gene>
<evidence type="ECO:0000256" key="1">
    <source>
        <dbReference type="SAM" id="SignalP"/>
    </source>
</evidence>
<evidence type="ECO:0008006" key="4">
    <source>
        <dbReference type="Google" id="ProtNLM"/>
    </source>
</evidence>
<accession>A0A2D1KSL8</accession>
<dbReference type="AlphaFoldDB" id="A0A2D1KSL8"/>
<proteinExistence type="predicted"/>
<name>A0A2D1KSL8_9LACO</name>
<geneLocation type="plasmid" evidence="2 3">
    <name>pLDW-4</name>
</geneLocation>
<keyword evidence="1" id="KW-0732">Signal</keyword>
<evidence type="ECO:0000313" key="3">
    <source>
        <dbReference type="Proteomes" id="UP000223559"/>
    </source>
</evidence>
<dbReference type="EMBL" id="CP017698">
    <property type="protein sequence ID" value="ATO45123.1"/>
    <property type="molecule type" value="Genomic_DNA"/>
</dbReference>
<dbReference type="KEGG" id="lcy:LC20004_14430"/>
<reference evidence="2 3" key="1">
    <citation type="submission" date="2016-10" db="EMBL/GenBank/DDBJ databases">
        <title>The whole genome sequencing and assembly of L. cotyniformis subsp. torquens DSM 20004 strain.</title>
        <authorList>
            <person name="Park M.-K."/>
            <person name="Lee Y.-J."/>
            <person name="Yi H."/>
            <person name="Bahn Y.-S."/>
            <person name="Kim J.F."/>
            <person name="Lee D.-W."/>
        </authorList>
    </citation>
    <scope>NUCLEOTIDE SEQUENCE [LARGE SCALE GENOMIC DNA]</scope>
    <source>
        <strain evidence="2 3">DSM 20004</strain>
        <plasmid evidence="2 3">pLDW-4</plasmid>
    </source>
</reference>
<keyword evidence="3" id="KW-1185">Reference proteome</keyword>
<sequence>MFGGHIVKKKLIVGFALLLCLVTLPACSSNKLNGSYQAKMNLLFFETTDTLKFKDDKVTESDSNGETTNKGTYTIKDSVLKIKMGKYHMKAKLADDHKSFTITSADGLADLASGTKYKLKN</sequence>
<feature type="signal peptide" evidence="1">
    <location>
        <begin position="1"/>
        <end position="28"/>
    </location>
</feature>
<dbReference type="Proteomes" id="UP000223559">
    <property type="component" value="Plasmid pLDW-4"/>
</dbReference>
<protein>
    <recommendedName>
        <fullName evidence="4">Lipoprotein</fullName>
    </recommendedName>
</protein>
<feature type="chain" id="PRO_5013917833" description="Lipoprotein" evidence="1">
    <location>
        <begin position="29"/>
        <end position="121"/>
    </location>
</feature>
<evidence type="ECO:0000313" key="2">
    <source>
        <dbReference type="EMBL" id="ATO45123.1"/>
    </source>
</evidence>
<keyword evidence="2" id="KW-0614">Plasmid</keyword>